<evidence type="ECO:0000256" key="2">
    <source>
        <dbReference type="ARBA" id="ARBA00004651"/>
    </source>
</evidence>
<sequence length="299" mass="30982">MTRRALILLALLAGCTAIFPQSNPFLSSGNGSTREEPETRVTTPAAPRPSNPVLARISAVQRRLQRRISSSLEKASSGEDPAALLVLAGLAFLYGFIHALGPGHRKTVLLGYFLGEKARPAAGIATGILLALAHAGSALILVGGFSWLAVNSMLVSINRAEQYLYPATYGIISLLGIWMLVQGIREFRGREHAGSGRSVNAGTGGIILSGLVPCPGASAIMIFSIASGGIWIGIIAVLAMSLGMGIVLAGIGLVSILFRGRIATLINDGNTGRRLELVLHMGGGILVAGFGLLLLAGSL</sequence>
<evidence type="ECO:0000256" key="6">
    <source>
        <dbReference type="ARBA" id="ARBA00022596"/>
    </source>
</evidence>
<dbReference type="InterPro" id="IPR011541">
    <property type="entry name" value="Ni/Co_transpt_high_affinity"/>
</dbReference>
<protein>
    <recommendedName>
        <fullName evidence="13">Nickel/cobalt efflux system</fullName>
    </recommendedName>
</protein>
<keyword evidence="12" id="KW-0170">Cobalt</keyword>
<dbReference type="Pfam" id="PF03824">
    <property type="entry name" value="NicO"/>
    <property type="match status" value="1"/>
</dbReference>
<dbReference type="PROSITE" id="PS51257">
    <property type="entry name" value="PROKAR_LIPOPROTEIN"/>
    <property type="match status" value="1"/>
</dbReference>
<dbReference type="OrthoDB" id="9812956at2"/>
<evidence type="ECO:0000256" key="3">
    <source>
        <dbReference type="ARBA" id="ARBA00022426"/>
    </source>
</evidence>
<evidence type="ECO:0000256" key="8">
    <source>
        <dbReference type="ARBA" id="ARBA00022989"/>
    </source>
</evidence>
<evidence type="ECO:0000256" key="15">
    <source>
        <dbReference type="SAM" id="SignalP"/>
    </source>
</evidence>
<gene>
    <name evidence="16" type="ORF">B4O97_06670</name>
</gene>
<keyword evidence="10" id="KW-0921">Nickel transport</keyword>
<evidence type="ECO:0000256" key="1">
    <source>
        <dbReference type="ARBA" id="ARBA00002510"/>
    </source>
</evidence>
<keyword evidence="11 13" id="KW-0472">Membrane</keyword>
<feature type="transmembrane region" description="Helical" evidence="13">
    <location>
        <begin position="162"/>
        <end position="181"/>
    </location>
</feature>
<proteinExistence type="inferred from homology"/>
<keyword evidence="3" id="KW-0171">Cobalt transport</keyword>
<evidence type="ECO:0000256" key="4">
    <source>
        <dbReference type="ARBA" id="ARBA00022448"/>
    </source>
</evidence>
<dbReference type="Proteomes" id="UP000192343">
    <property type="component" value="Unassembled WGS sequence"/>
</dbReference>
<feature type="chain" id="PRO_5010986485" description="Nickel/cobalt efflux system" evidence="15">
    <location>
        <begin position="21"/>
        <end position="299"/>
    </location>
</feature>
<evidence type="ECO:0000256" key="11">
    <source>
        <dbReference type="ARBA" id="ARBA00023136"/>
    </source>
</evidence>
<dbReference type="AlphaFoldDB" id="A0A1Y1S175"/>
<organism evidence="16 17">
    <name type="scientific">Marispirochaeta aestuarii</name>
    <dbReference type="NCBI Taxonomy" id="1963862"/>
    <lineage>
        <taxon>Bacteria</taxon>
        <taxon>Pseudomonadati</taxon>
        <taxon>Spirochaetota</taxon>
        <taxon>Spirochaetia</taxon>
        <taxon>Spirochaetales</taxon>
        <taxon>Spirochaetaceae</taxon>
        <taxon>Marispirochaeta</taxon>
    </lineage>
</organism>
<keyword evidence="9" id="KW-0406">Ion transport</keyword>
<dbReference type="GO" id="GO:0006824">
    <property type="term" value="P:cobalt ion transport"/>
    <property type="evidence" value="ECO:0007669"/>
    <property type="project" value="UniProtKB-KW"/>
</dbReference>
<dbReference type="GO" id="GO:0015099">
    <property type="term" value="F:nickel cation transmembrane transporter activity"/>
    <property type="evidence" value="ECO:0007669"/>
    <property type="project" value="UniProtKB-UniRule"/>
</dbReference>
<evidence type="ECO:0000256" key="5">
    <source>
        <dbReference type="ARBA" id="ARBA00022475"/>
    </source>
</evidence>
<evidence type="ECO:0000256" key="10">
    <source>
        <dbReference type="ARBA" id="ARBA00023112"/>
    </source>
</evidence>
<feature type="signal peptide" evidence="15">
    <location>
        <begin position="1"/>
        <end position="20"/>
    </location>
</feature>
<feature type="transmembrane region" description="Helical" evidence="13">
    <location>
        <begin position="82"/>
        <end position="101"/>
    </location>
</feature>
<reference evidence="16 17" key="1">
    <citation type="submission" date="2017-03" db="EMBL/GenBank/DDBJ databases">
        <title>Draft Genome sequence of Marispirochaeta sp. strain JC444.</title>
        <authorList>
            <person name="Shivani Y."/>
            <person name="Subhash Y."/>
            <person name="Sasikala C."/>
            <person name="Ramana C."/>
        </authorList>
    </citation>
    <scope>NUCLEOTIDE SEQUENCE [LARGE SCALE GENOMIC DNA]</scope>
    <source>
        <strain evidence="16 17">JC444</strain>
    </source>
</reference>
<evidence type="ECO:0000256" key="9">
    <source>
        <dbReference type="ARBA" id="ARBA00023065"/>
    </source>
</evidence>
<evidence type="ECO:0000256" key="7">
    <source>
        <dbReference type="ARBA" id="ARBA00022692"/>
    </source>
</evidence>
<keyword evidence="7 13" id="KW-0812">Transmembrane</keyword>
<evidence type="ECO:0000313" key="16">
    <source>
        <dbReference type="EMBL" id="ORC36268.1"/>
    </source>
</evidence>
<keyword evidence="4 13" id="KW-0813">Transport</keyword>
<keyword evidence="8 13" id="KW-1133">Transmembrane helix</keyword>
<dbReference type="GO" id="GO:0005886">
    <property type="term" value="C:plasma membrane"/>
    <property type="evidence" value="ECO:0007669"/>
    <property type="project" value="UniProtKB-SubCell"/>
</dbReference>
<dbReference type="GO" id="GO:0046583">
    <property type="term" value="F:monoatomic cation efflux transmembrane transporter activity"/>
    <property type="evidence" value="ECO:0007669"/>
    <property type="project" value="TreeGrafter"/>
</dbReference>
<feature type="transmembrane region" description="Helical" evidence="13">
    <location>
        <begin position="230"/>
        <end position="257"/>
    </location>
</feature>
<comment type="similarity">
    <text evidence="13">Belongs to the NiCoT transporter (TC 2.A.52) family.</text>
</comment>
<dbReference type="EMBL" id="MWQY01000006">
    <property type="protein sequence ID" value="ORC36268.1"/>
    <property type="molecule type" value="Genomic_DNA"/>
</dbReference>
<feature type="transmembrane region" description="Helical" evidence="13">
    <location>
        <begin position="202"/>
        <end position="224"/>
    </location>
</feature>
<dbReference type="PANTHER" id="PTHR40659:SF1">
    <property type="entry name" value="NICKEL_COBALT EFFLUX SYSTEM RCNA"/>
    <property type="match status" value="1"/>
</dbReference>
<dbReference type="GO" id="GO:0032025">
    <property type="term" value="P:response to cobalt ion"/>
    <property type="evidence" value="ECO:0007669"/>
    <property type="project" value="TreeGrafter"/>
</dbReference>
<keyword evidence="17" id="KW-1185">Reference proteome</keyword>
<dbReference type="GO" id="GO:0010045">
    <property type="term" value="P:response to nickel cation"/>
    <property type="evidence" value="ECO:0007669"/>
    <property type="project" value="TreeGrafter"/>
</dbReference>
<dbReference type="InterPro" id="IPR051224">
    <property type="entry name" value="NiCoT_RcnA"/>
</dbReference>
<keyword evidence="5" id="KW-1003">Cell membrane</keyword>
<accession>A0A1Y1S175</accession>
<dbReference type="STRING" id="1963862.B4O97_06670"/>
<keyword evidence="15" id="KW-0732">Signal</keyword>
<feature type="transmembrane region" description="Helical" evidence="13">
    <location>
        <begin position="277"/>
        <end position="296"/>
    </location>
</feature>
<comment type="caution">
    <text evidence="16">The sequence shown here is derived from an EMBL/GenBank/DDBJ whole genome shotgun (WGS) entry which is preliminary data.</text>
</comment>
<dbReference type="RefSeq" id="WP_083049411.1">
    <property type="nucleotide sequence ID" value="NZ_MWQY01000006.1"/>
</dbReference>
<comment type="function">
    <text evidence="1">Efflux system for nickel and cobalt.</text>
</comment>
<evidence type="ECO:0000256" key="13">
    <source>
        <dbReference type="RuleBase" id="RU362101"/>
    </source>
</evidence>
<keyword evidence="6" id="KW-0533">Nickel</keyword>
<evidence type="ECO:0000256" key="14">
    <source>
        <dbReference type="SAM" id="MobiDB-lite"/>
    </source>
</evidence>
<comment type="subcellular location">
    <subcellularLocation>
        <location evidence="2 13">Cell membrane</location>
        <topology evidence="2 13">Multi-pass membrane protein</topology>
    </subcellularLocation>
</comment>
<dbReference type="PANTHER" id="PTHR40659">
    <property type="entry name" value="NICKEL/COBALT EFFLUX SYSTEM RCNA"/>
    <property type="match status" value="1"/>
</dbReference>
<evidence type="ECO:0000256" key="12">
    <source>
        <dbReference type="ARBA" id="ARBA00023285"/>
    </source>
</evidence>
<feature type="region of interest" description="Disordered" evidence="14">
    <location>
        <begin position="26"/>
        <end position="50"/>
    </location>
</feature>
<name>A0A1Y1S175_9SPIO</name>
<feature type="transmembrane region" description="Helical" evidence="13">
    <location>
        <begin position="122"/>
        <end position="150"/>
    </location>
</feature>
<evidence type="ECO:0000313" key="17">
    <source>
        <dbReference type="Proteomes" id="UP000192343"/>
    </source>
</evidence>